<keyword evidence="8 10" id="KW-0139">CF(1)</keyword>
<gene>
    <name evidence="10 11" type="primary">atpG</name>
    <name evidence="11" type="ORF">C0197_01505</name>
</gene>
<dbReference type="AlphaFoldDB" id="A0A2N7PKN9"/>
<keyword evidence="6 10" id="KW-0406">Ion transport</keyword>
<comment type="subunit">
    <text evidence="10">F-type ATPases have 2 components, CF(1) - the catalytic core - and CF(0) - the membrane proton channel. CF(1) has five subunits: alpha(3), beta(3), gamma(1), delta(1), epsilon(1). CF(0) has three main subunits: a, b and c.</text>
</comment>
<evidence type="ECO:0000256" key="3">
    <source>
        <dbReference type="ARBA" id="ARBA00007681"/>
    </source>
</evidence>
<dbReference type="GO" id="GO:0005886">
    <property type="term" value="C:plasma membrane"/>
    <property type="evidence" value="ECO:0007669"/>
    <property type="project" value="UniProtKB-SubCell"/>
</dbReference>
<evidence type="ECO:0000256" key="7">
    <source>
        <dbReference type="ARBA" id="ARBA00023136"/>
    </source>
</evidence>
<dbReference type="Gene3D" id="3.40.1380.10">
    <property type="match status" value="1"/>
</dbReference>
<dbReference type="CDD" id="cd12151">
    <property type="entry name" value="F1-ATPase_gamma"/>
    <property type="match status" value="1"/>
</dbReference>
<evidence type="ECO:0000256" key="8">
    <source>
        <dbReference type="ARBA" id="ARBA00023196"/>
    </source>
</evidence>
<dbReference type="Proteomes" id="UP000235731">
    <property type="component" value="Unassembled WGS sequence"/>
</dbReference>
<evidence type="ECO:0000256" key="2">
    <source>
        <dbReference type="ARBA" id="ARBA00004170"/>
    </source>
</evidence>
<evidence type="ECO:0000256" key="4">
    <source>
        <dbReference type="ARBA" id="ARBA00022448"/>
    </source>
</evidence>
<dbReference type="GO" id="GO:0046933">
    <property type="term" value="F:proton-transporting ATP synthase activity, rotational mechanism"/>
    <property type="evidence" value="ECO:0007669"/>
    <property type="project" value="UniProtKB-UniRule"/>
</dbReference>
<dbReference type="PANTHER" id="PTHR11693">
    <property type="entry name" value="ATP SYNTHASE GAMMA CHAIN"/>
    <property type="match status" value="1"/>
</dbReference>
<evidence type="ECO:0000256" key="6">
    <source>
        <dbReference type="ARBA" id="ARBA00023065"/>
    </source>
</evidence>
<dbReference type="GO" id="GO:0045259">
    <property type="term" value="C:proton-transporting ATP synthase complex"/>
    <property type="evidence" value="ECO:0007669"/>
    <property type="project" value="UniProtKB-KW"/>
</dbReference>
<dbReference type="Gene3D" id="1.10.287.80">
    <property type="entry name" value="ATP synthase, gamma subunit, helix hairpin domain"/>
    <property type="match status" value="2"/>
</dbReference>
<name>A0A2N7PKN9_9BACT</name>
<dbReference type="InterPro" id="IPR023632">
    <property type="entry name" value="ATP_synth_F1_gsu_CS"/>
</dbReference>
<dbReference type="PRINTS" id="PR00126">
    <property type="entry name" value="ATPASEGAMMA"/>
</dbReference>
<dbReference type="Pfam" id="PF00231">
    <property type="entry name" value="ATP-synt"/>
    <property type="match status" value="1"/>
</dbReference>
<evidence type="ECO:0000256" key="1">
    <source>
        <dbReference type="ARBA" id="ARBA00003456"/>
    </source>
</evidence>
<evidence type="ECO:0000256" key="5">
    <source>
        <dbReference type="ARBA" id="ARBA00022781"/>
    </source>
</evidence>
<organism evidence="11 12">
    <name type="scientific">Caldimicrobium thiodismutans</name>
    <dbReference type="NCBI Taxonomy" id="1653476"/>
    <lineage>
        <taxon>Bacteria</taxon>
        <taxon>Pseudomonadati</taxon>
        <taxon>Thermodesulfobacteriota</taxon>
        <taxon>Thermodesulfobacteria</taxon>
        <taxon>Thermodesulfobacteriales</taxon>
        <taxon>Thermodesulfobacteriaceae</taxon>
        <taxon>Caldimicrobium</taxon>
    </lineage>
</organism>
<sequence length="273" mass="30969">MGQITKAMNMVASAKLRSLQGRLEGFRPYREKFDEVLEQLLSAPGLNKGRIPYLQQRDPVKKVGLILITADRGLCGAFNSNLIREAEKLIGLFKREGKEVEMILVGRRGISYFRRRVSVREVFGDVMARVLMQDARKIARSAINAFLQGEWDEVYLIYGYFINIVRQIPKVEKFLPLSFELGEKKVSGSFIYEPEEEELLPQILPLYLNTKVFSAMLETAVSEQAARMTAMDNANRACSDMVKQLTLYYNKVRQASITKELMDIVGGAEAIKG</sequence>
<accession>A0A2N7PKN9</accession>
<comment type="caution">
    <text evidence="11">The sequence shown here is derived from an EMBL/GenBank/DDBJ whole genome shotgun (WGS) entry which is preliminary data.</text>
</comment>
<evidence type="ECO:0000313" key="12">
    <source>
        <dbReference type="Proteomes" id="UP000235731"/>
    </source>
</evidence>
<keyword evidence="10" id="KW-1003">Cell membrane</keyword>
<dbReference type="EMBL" id="PNIE01000024">
    <property type="protein sequence ID" value="PMP63947.1"/>
    <property type="molecule type" value="Genomic_DNA"/>
</dbReference>
<dbReference type="NCBIfam" id="TIGR01146">
    <property type="entry name" value="ATPsyn_F1gamma"/>
    <property type="match status" value="1"/>
</dbReference>
<dbReference type="GO" id="GO:0042777">
    <property type="term" value="P:proton motive force-driven plasma membrane ATP synthesis"/>
    <property type="evidence" value="ECO:0007669"/>
    <property type="project" value="UniProtKB-UniRule"/>
</dbReference>
<evidence type="ECO:0000256" key="9">
    <source>
        <dbReference type="ARBA" id="ARBA00023310"/>
    </source>
</evidence>
<dbReference type="PANTHER" id="PTHR11693:SF22">
    <property type="entry name" value="ATP SYNTHASE SUBUNIT GAMMA, MITOCHONDRIAL"/>
    <property type="match status" value="1"/>
</dbReference>
<keyword evidence="7 10" id="KW-0472">Membrane</keyword>
<keyword evidence="5 10" id="KW-0375">Hydrogen ion transport</keyword>
<protein>
    <recommendedName>
        <fullName evidence="10">ATP synthase gamma chain</fullName>
    </recommendedName>
    <alternativeName>
        <fullName evidence="10">ATP synthase F1 sector gamma subunit</fullName>
    </alternativeName>
    <alternativeName>
        <fullName evidence="10">F-ATPase gamma subunit</fullName>
    </alternativeName>
</protein>
<comment type="similarity">
    <text evidence="3 10">Belongs to the ATPase gamma chain family.</text>
</comment>
<dbReference type="InterPro" id="IPR035968">
    <property type="entry name" value="ATP_synth_F1_ATPase_gsu"/>
</dbReference>
<evidence type="ECO:0000313" key="11">
    <source>
        <dbReference type="EMBL" id="PMP63947.1"/>
    </source>
</evidence>
<evidence type="ECO:0000256" key="10">
    <source>
        <dbReference type="HAMAP-Rule" id="MF_00815"/>
    </source>
</evidence>
<dbReference type="InterPro" id="IPR000131">
    <property type="entry name" value="ATP_synth_F1_gsu"/>
</dbReference>
<dbReference type="GO" id="GO:0005524">
    <property type="term" value="F:ATP binding"/>
    <property type="evidence" value="ECO:0007669"/>
    <property type="project" value="UniProtKB-UniRule"/>
</dbReference>
<dbReference type="HAMAP" id="MF_00815">
    <property type="entry name" value="ATP_synth_gamma_bact"/>
    <property type="match status" value="1"/>
</dbReference>
<keyword evidence="9 10" id="KW-0066">ATP synthesis</keyword>
<dbReference type="PROSITE" id="PS00153">
    <property type="entry name" value="ATPASE_GAMMA"/>
    <property type="match status" value="1"/>
</dbReference>
<comment type="function">
    <text evidence="1 10">Produces ATP from ADP in the presence of a proton gradient across the membrane. The gamma chain is believed to be important in regulating ATPase activity and the flow of protons through the CF(0) complex.</text>
</comment>
<keyword evidence="4 10" id="KW-0813">Transport</keyword>
<comment type="subcellular location">
    <subcellularLocation>
        <location evidence="10">Cell membrane</location>
        <topology evidence="10">Peripheral membrane protein</topology>
    </subcellularLocation>
    <subcellularLocation>
        <location evidence="2">Membrane</location>
        <topology evidence="2">Peripheral membrane protein</topology>
    </subcellularLocation>
</comment>
<proteinExistence type="inferred from homology"/>
<reference evidence="11 12" key="1">
    <citation type="submission" date="2018-01" db="EMBL/GenBank/DDBJ databases">
        <title>Metagenomic assembled genomes from two thermal pools in the Uzon Caldera, Kamchatka, Russia.</title>
        <authorList>
            <person name="Wilkins L."/>
            <person name="Ettinger C."/>
        </authorList>
    </citation>
    <scope>NUCLEOTIDE SEQUENCE [LARGE SCALE GENOMIC DNA]</scope>
    <source>
        <strain evidence="11">ZAV-15</strain>
    </source>
</reference>
<dbReference type="SUPFAM" id="SSF52943">
    <property type="entry name" value="ATP synthase (F1-ATPase), gamma subunit"/>
    <property type="match status" value="1"/>
</dbReference>